<dbReference type="OrthoDB" id="2356263at2"/>
<keyword evidence="6" id="KW-1185">Reference proteome</keyword>
<dbReference type="InterPro" id="IPR050109">
    <property type="entry name" value="HTH-type_TetR-like_transc_reg"/>
</dbReference>
<evidence type="ECO:0000256" key="3">
    <source>
        <dbReference type="SAM" id="MobiDB-lite"/>
    </source>
</evidence>
<gene>
    <name evidence="5" type="ORF">DFH01_21790</name>
</gene>
<dbReference type="InterPro" id="IPR041474">
    <property type="entry name" value="NicS_C"/>
</dbReference>
<dbReference type="PANTHER" id="PTHR30328">
    <property type="entry name" value="TRANSCRIPTIONAL REPRESSOR"/>
    <property type="match status" value="1"/>
</dbReference>
<dbReference type="InterPro" id="IPR036271">
    <property type="entry name" value="Tet_transcr_reg_TetR-rel_C_sf"/>
</dbReference>
<dbReference type="InterPro" id="IPR001647">
    <property type="entry name" value="HTH_TetR"/>
</dbReference>
<dbReference type="Gene3D" id="1.10.357.10">
    <property type="entry name" value="Tetracycline Repressor, domain 2"/>
    <property type="match status" value="1"/>
</dbReference>
<evidence type="ECO:0000259" key="4">
    <source>
        <dbReference type="PROSITE" id="PS50977"/>
    </source>
</evidence>
<comment type="caution">
    <text evidence="5">The sequence shown here is derived from an EMBL/GenBank/DDBJ whole genome shotgun (WGS) entry which is preliminary data.</text>
</comment>
<protein>
    <submittedName>
        <fullName evidence="5">TetR family transcriptional regulator</fullName>
    </submittedName>
</protein>
<keyword evidence="1 2" id="KW-0238">DNA-binding</keyword>
<reference evidence="6" key="1">
    <citation type="submission" date="2018-05" db="EMBL/GenBank/DDBJ databases">
        <authorList>
            <person name="Du Z."/>
            <person name="Wang X."/>
        </authorList>
    </citation>
    <scope>NUCLEOTIDE SEQUENCE [LARGE SCALE GENOMIC DNA]</scope>
    <source>
        <strain evidence="6">CQN31</strain>
    </source>
</reference>
<dbReference type="AlphaFoldDB" id="A0A317F910"/>
<sequence length="235" mass="25777">MDTKLISSRRRRAPSNGVRDPERTRRNLLDAAYREFAASGYHGASIERICRRAGVSKQILTHHFGSKANAHLAVLEAAYRASRAQDARLQADDADPVEALRSFVGLAFDHLRANRDFVALLGDENVNKGRHIRKSKVLADVYAPLIAGLDAILRRGERAGVFRPGMDALQLYVSISALCYFTFSNAYTLSAVFGRDLLAADALAERRRHVVEFVLAALSLPRYAGEGRGGGATDP</sequence>
<dbReference type="Pfam" id="PF17938">
    <property type="entry name" value="TetR_C_29"/>
    <property type="match status" value="1"/>
</dbReference>
<proteinExistence type="predicted"/>
<evidence type="ECO:0000256" key="1">
    <source>
        <dbReference type="ARBA" id="ARBA00023125"/>
    </source>
</evidence>
<dbReference type="SUPFAM" id="SSF46689">
    <property type="entry name" value="Homeodomain-like"/>
    <property type="match status" value="1"/>
</dbReference>
<dbReference type="PANTHER" id="PTHR30328:SF54">
    <property type="entry name" value="HTH-TYPE TRANSCRIPTIONAL REPRESSOR SCO4008"/>
    <property type="match status" value="1"/>
</dbReference>
<feature type="region of interest" description="Disordered" evidence="3">
    <location>
        <begin position="1"/>
        <end position="21"/>
    </location>
</feature>
<evidence type="ECO:0000313" key="6">
    <source>
        <dbReference type="Proteomes" id="UP000245765"/>
    </source>
</evidence>
<dbReference type="Proteomes" id="UP000245765">
    <property type="component" value="Unassembled WGS sequence"/>
</dbReference>
<dbReference type="PROSITE" id="PS50977">
    <property type="entry name" value="HTH_TETR_2"/>
    <property type="match status" value="1"/>
</dbReference>
<dbReference type="Pfam" id="PF00440">
    <property type="entry name" value="TetR_N"/>
    <property type="match status" value="1"/>
</dbReference>
<organism evidence="5 6">
    <name type="scientific">Falsiroseomonas bella</name>
    <dbReference type="NCBI Taxonomy" id="2184016"/>
    <lineage>
        <taxon>Bacteria</taxon>
        <taxon>Pseudomonadati</taxon>
        <taxon>Pseudomonadota</taxon>
        <taxon>Alphaproteobacteria</taxon>
        <taxon>Acetobacterales</taxon>
        <taxon>Roseomonadaceae</taxon>
        <taxon>Falsiroseomonas</taxon>
    </lineage>
</organism>
<evidence type="ECO:0000256" key="2">
    <source>
        <dbReference type="PROSITE-ProRule" id="PRU00335"/>
    </source>
</evidence>
<accession>A0A317F910</accession>
<feature type="domain" description="HTH tetR-type" evidence="4">
    <location>
        <begin position="22"/>
        <end position="82"/>
    </location>
</feature>
<dbReference type="PRINTS" id="PR00455">
    <property type="entry name" value="HTHTETR"/>
</dbReference>
<dbReference type="RefSeq" id="WP_109872614.1">
    <property type="nucleotide sequence ID" value="NZ_QGNA01000005.1"/>
</dbReference>
<name>A0A317F910_9PROT</name>
<dbReference type="InterPro" id="IPR009057">
    <property type="entry name" value="Homeodomain-like_sf"/>
</dbReference>
<feature type="DNA-binding region" description="H-T-H motif" evidence="2">
    <location>
        <begin position="45"/>
        <end position="64"/>
    </location>
</feature>
<dbReference type="EMBL" id="QGNA01000005">
    <property type="protein sequence ID" value="PWS34972.1"/>
    <property type="molecule type" value="Genomic_DNA"/>
</dbReference>
<dbReference type="GO" id="GO:0003677">
    <property type="term" value="F:DNA binding"/>
    <property type="evidence" value="ECO:0007669"/>
    <property type="project" value="UniProtKB-UniRule"/>
</dbReference>
<dbReference type="SUPFAM" id="SSF48498">
    <property type="entry name" value="Tetracyclin repressor-like, C-terminal domain"/>
    <property type="match status" value="1"/>
</dbReference>
<evidence type="ECO:0000313" key="5">
    <source>
        <dbReference type="EMBL" id="PWS34972.1"/>
    </source>
</evidence>